<comment type="similarity">
    <text evidence="4">Belongs to the HIPP family.</text>
</comment>
<protein>
    <submittedName>
        <fullName evidence="6">Heavy metal-associated domain, HMA</fullName>
    </submittedName>
</protein>
<dbReference type="Pfam" id="PF00403">
    <property type="entry name" value="HMA"/>
    <property type="match status" value="1"/>
</dbReference>
<evidence type="ECO:0000259" key="5">
    <source>
        <dbReference type="PROSITE" id="PS50846"/>
    </source>
</evidence>
<reference evidence="6 7" key="1">
    <citation type="submission" date="2023-12" db="EMBL/GenBank/DDBJ databases">
        <title>A high-quality genome assembly for Dillenia turbinata (Dilleniales).</title>
        <authorList>
            <person name="Chanderbali A."/>
        </authorList>
    </citation>
    <scope>NUCLEOTIDE SEQUENCE [LARGE SCALE GENOMIC DNA]</scope>
    <source>
        <strain evidence="6">LSX21</strain>
        <tissue evidence="6">Leaf</tissue>
    </source>
</reference>
<evidence type="ECO:0000256" key="4">
    <source>
        <dbReference type="ARBA" id="ARBA00024045"/>
    </source>
</evidence>
<dbReference type="InterPro" id="IPR006121">
    <property type="entry name" value="HMA_dom"/>
</dbReference>
<name>A0AAN8UNJ3_9MAGN</name>
<keyword evidence="1" id="KW-0488">Methylation</keyword>
<dbReference type="EMBL" id="JBAMMX010000026">
    <property type="protein sequence ID" value="KAK6913828.1"/>
    <property type="molecule type" value="Genomic_DNA"/>
</dbReference>
<organism evidence="6 7">
    <name type="scientific">Dillenia turbinata</name>
    <dbReference type="NCBI Taxonomy" id="194707"/>
    <lineage>
        <taxon>Eukaryota</taxon>
        <taxon>Viridiplantae</taxon>
        <taxon>Streptophyta</taxon>
        <taxon>Embryophyta</taxon>
        <taxon>Tracheophyta</taxon>
        <taxon>Spermatophyta</taxon>
        <taxon>Magnoliopsida</taxon>
        <taxon>eudicotyledons</taxon>
        <taxon>Gunneridae</taxon>
        <taxon>Pentapetalae</taxon>
        <taxon>Dilleniales</taxon>
        <taxon>Dilleniaceae</taxon>
        <taxon>Dillenia</taxon>
    </lineage>
</organism>
<dbReference type="AlphaFoldDB" id="A0AAN8UNJ3"/>
<evidence type="ECO:0000313" key="7">
    <source>
        <dbReference type="Proteomes" id="UP001370490"/>
    </source>
</evidence>
<dbReference type="Proteomes" id="UP001370490">
    <property type="component" value="Unassembled WGS sequence"/>
</dbReference>
<keyword evidence="2" id="KW-0479">Metal-binding</keyword>
<dbReference type="InterPro" id="IPR044577">
    <property type="entry name" value="HIPP4/7/8/17/18/19"/>
</dbReference>
<gene>
    <name evidence="6" type="ORF">RJ641_021149</name>
</gene>
<keyword evidence="3" id="KW-0449">Lipoprotein</keyword>
<comment type="caution">
    <text evidence="6">The sequence shown here is derived from an EMBL/GenBank/DDBJ whole genome shotgun (WGS) entry which is preliminary data.</text>
</comment>
<feature type="domain" description="HMA" evidence="5">
    <location>
        <begin position="8"/>
        <end position="72"/>
    </location>
</feature>
<dbReference type="SUPFAM" id="SSF55008">
    <property type="entry name" value="HMA, heavy metal-associated domain"/>
    <property type="match status" value="1"/>
</dbReference>
<evidence type="ECO:0000256" key="1">
    <source>
        <dbReference type="ARBA" id="ARBA00022481"/>
    </source>
</evidence>
<dbReference type="PANTHER" id="PTHR46195">
    <property type="entry name" value="HEAVY METAL-ASSOCIATED ISOPRENYLATED PLANT PROTEIN 7"/>
    <property type="match status" value="1"/>
</dbReference>
<dbReference type="Gene3D" id="3.30.70.100">
    <property type="match status" value="1"/>
</dbReference>
<evidence type="ECO:0000313" key="6">
    <source>
        <dbReference type="EMBL" id="KAK6913828.1"/>
    </source>
</evidence>
<dbReference type="InterPro" id="IPR036163">
    <property type="entry name" value="HMA_dom_sf"/>
</dbReference>
<keyword evidence="7" id="KW-1185">Reference proteome</keyword>
<feature type="non-terminal residue" evidence="6">
    <location>
        <position position="1"/>
    </location>
</feature>
<dbReference type="PROSITE" id="PS50846">
    <property type="entry name" value="HMA_2"/>
    <property type="match status" value="1"/>
</dbReference>
<keyword evidence="3" id="KW-0636">Prenylation</keyword>
<evidence type="ECO:0000256" key="2">
    <source>
        <dbReference type="ARBA" id="ARBA00022723"/>
    </source>
</evidence>
<sequence length="134" mass="15186">FEILHGQVIIVEYKVSMHCNACERTVAKAVHKIRGVEKFVTDMKNHKVMIQGKFSPQKVLKKLKKKMGKRVEMIVGVEDLNSKEESTAAVVDESNALGVENPKEIMDSLIFNEWVENVVFTMFSDENPNACSIM</sequence>
<evidence type="ECO:0000256" key="3">
    <source>
        <dbReference type="ARBA" id="ARBA00023289"/>
    </source>
</evidence>
<proteinExistence type="inferred from homology"/>
<dbReference type="PANTHER" id="PTHR46195:SF18">
    <property type="entry name" value="SUPEROXIDE DISMUTASE 1 COPPER CHAPERONE-LIKE PROTEIN"/>
    <property type="match status" value="1"/>
</dbReference>
<accession>A0AAN8UNJ3</accession>
<dbReference type="CDD" id="cd00371">
    <property type="entry name" value="HMA"/>
    <property type="match status" value="1"/>
</dbReference>
<dbReference type="GO" id="GO:0046872">
    <property type="term" value="F:metal ion binding"/>
    <property type="evidence" value="ECO:0007669"/>
    <property type="project" value="UniProtKB-KW"/>
</dbReference>